<organism evidence="2 3">
    <name type="scientific">Caballeronia sordidicola</name>
    <name type="common">Burkholderia sordidicola</name>
    <dbReference type="NCBI Taxonomy" id="196367"/>
    <lineage>
        <taxon>Bacteria</taxon>
        <taxon>Pseudomonadati</taxon>
        <taxon>Pseudomonadota</taxon>
        <taxon>Betaproteobacteria</taxon>
        <taxon>Burkholderiales</taxon>
        <taxon>Burkholderiaceae</taxon>
        <taxon>Caballeronia</taxon>
    </lineage>
</organism>
<protein>
    <submittedName>
        <fullName evidence="2">Uncharacterized protein</fullName>
    </submittedName>
</protein>
<feature type="transmembrane region" description="Helical" evidence="1">
    <location>
        <begin position="77"/>
        <end position="96"/>
    </location>
</feature>
<sequence length="411" mass="44136">MLDYAADKAIELPPESIRAIAVAREAFARGKWTPDIEKDLYAAKTSIAKAIQPCSLETLASGTISDAKKIARFYSRLTLWLVIFIVPVSMLCFTGSDLSVKGKSLIDQNDKNALLIHDQLQDYRIAIIKAKAVQGASAPVASASAEKTRTGAAPSLKNGDLIRIASGSTQGSDAAAAPAPASDSWEITDLGLSQTPAARLLKETLQDFSRNNRQLYAETLWLIRLTGHGSDNVYGSPWMLSGPTQRENLELLLPILLEPTDAGTQISIPPKAIGPEDAVDDGMRKLAVYQDIRAMAQNAERTSDIFWGAVTSYLLPVLYAVLGALAYILRESAAQISSRTFDPANARYSNRTRLIIALIVGSVIGLFGSVWKTQVGSASPLAVAFLAGYAADAFFSFLDKAAPTRTKTATI</sequence>
<evidence type="ECO:0000313" key="2">
    <source>
        <dbReference type="EMBL" id="OTP74221.1"/>
    </source>
</evidence>
<feature type="transmembrane region" description="Helical" evidence="1">
    <location>
        <begin position="377"/>
        <end position="398"/>
    </location>
</feature>
<comment type="caution">
    <text evidence="2">The sequence shown here is derived from an EMBL/GenBank/DDBJ whole genome shotgun (WGS) entry which is preliminary data.</text>
</comment>
<feature type="transmembrane region" description="Helical" evidence="1">
    <location>
        <begin position="305"/>
        <end position="329"/>
    </location>
</feature>
<accession>A0A242MSN7</accession>
<proteinExistence type="predicted"/>
<dbReference type="AlphaFoldDB" id="A0A242MSN7"/>
<dbReference type="EMBL" id="NBTZ01000067">
    <property type="protein sequence ID" value="OTP74221.1"/>
    <property type="molecule type" value="Genomic_DNA"/>
</dbReference>
<feature type="transmembrane region" description="Helical" evidence="1">
    <location>
        <begin position="354"/>
        <end position="371"/>
    </location>
</feature>
<keyword evidence="1" id="KW-1133">Transmembrane helix</keyword>
<evidence type="ECO:0000313" key="3">
    <source>
        <dbReference type="Proteomes" id="UP000195221"/>
    </source>
</evidence>
<dbReference type="Proteomes" id="UP000195221">
    <property type="component" value="Unassembled WGS sequence"/>
</dbReference>
<reference evidence="2 3" key="1">
    <citation type="submission" date="2017-03" db="EMBL/GenBank/DDBJ databases">
        <title>Genome analysis of strain PAMC 26577.</title>
        <authorList>
            <person name="Oh H.-M."/>
            <person name="Yang J.-A."/>
        </authorList>
    </citation>
    <scope>NUCLEOTIDE SEQUENCE [LARGE SCALE GENOMIC DNA]</scope>
    <source>
        <strain evidence="2 3">PAMC 26577</strain>
    </source>
</reference>
<gene>
    <name evidence="2" type="ORF">PAMC26577_16510</name>
</gene>
<keyword evidence="1" id="KW-0472">Membrane</keyword>
<evidence type="ECO:0000256" key="1">
    <source>
        <dbReference type="SAM" id="Phobius"/>
    </source>
</evidence>
<name>A0A242MSN7_CABSO</name>
<keyword evidence="1" id="KW-0812">Transmembrane</keyword>